<evidence type="ECO:0000256" key="5">
    <source>
        <dbReference type="ARBA" id="ARBA00023136"/>
    </source>
</evidence>
<reference evidence="8 9" key="1">
    <citation type="submission" date="2024-04" db="EMBL/GenBank/DDBJ databases">
        <title>A novel species isolated from cricket.</title>
        <authorList>
            <person name="Wang H.-C."/>
        </authorList>
    </citation>
    <scope>NUCLEOTIDE SEQUENCE [LARGE SCALE GENOMIC DNA]</scope>
    <source>
        <strain evidence="8 9">WL0021</strain>
    </source>
</reference>
<evidence type="ECO:0000256" key="4">
    <source>
        <dbReference type="ARBA" id="ARBA00022989"/>
    </source>
</evidence>
<evidence type="ECO:0000256" key="1">
    <source>
        <dbReference type="ARBA" id="ARBA00004651"/>
    </source>
</evidence>
<keyword evidence="9" id="KW-1185">Reference proteome</keyword>
<feature type="transmembrane region" description="Helical" evidence="6">
    <location>
        <begin position="771"/>
        <end position="802"/>
    </location>
</feature>
<feature type="domain" description="ABC3 transporter permease C-terminal" evidence="7">
    <location>
        <begin position="731"/>
        <end position="843"/>
    </location>
</feature>
<feature type="transmembrane region" description="Helical" evidence="6">
    <location>
        <begin position="408"/>
        <end position="428"/>
    </location>
</feature>
<keyword evidence="5 6" id="KW-0472">Membrane</keyword>
<dbReference type="RefSeq" id="WP_346335514.1">
    <property type="nucleotide sequence ID" value="NZ_JBBYXI010000001.1"/>
</dbReference>
<dbReference type="PANTHER" id="PTHR30287">
    <property type="entry name" value="MEMBRANE COMPONENT OF PREDICTED ABC SUPERFAMILY METABOLITE UPTAKE TRANSPORTER"/>
    <property type="match status" value="1"/>
</dbReference>
<evidence type="ECO:0000313" key="9">
    <source>
        <dbReference type="Proteomes" id="UP001418637"/>
    </source>
</evidence>
<evidence type="ECO:0000256" key="6">
    <source>
        <dbReference type="SAM" id="Phobius"/>
    </source>
</evidence>
<evidence type="ECO:0000256" key="3">
    <source>
        <dbReference type="ARBA" id="ARBA00022692"/>
    </source>
</evidence>
<feature type="domain" description="ABC3 transporter permease C-terminal" evidence="7">
    <location>
        <begin position="271"/>
        <end position="383"/>
    </location>
</feature>
<evidence type="ECO:0000259" key="7">
    <source>
        <dbReference type="Pfam" id="PF02687"/>
    </source>
</evidence>
<protein>
    <submittedName>
        <fullName evidence="8">FtsX-like permease family protein</fullName>
    </submittedName>
</protein>
<keyword evidence="3 6" id="KW-0812">Transmembrane</keyword>
<feature type="transmembrane region" description="Helical" evidence="6">
    <location>
        <begin position="434"/>
        <end position="458"/>
    </location>
</feature>
<dbReference type="EMBL" id="JBBYXI010000001">
    <property type="protein sequence ID" value="MEN3929514.1"/>
    <property type="molecule type" value="Genomic_DNA"/>
</dbReference>
<proteinExistence type="predicted"/>
<dbReference type="InterPro" id="IPR003838">
    <property type="entry name" value="ABC3_permease_C"/>
</dbReference>
<feature type="transmembrane region" description="Helical" evidence="6">
    <location>
        <begin position="28"/>
        <end position="49"/>
    </location>
</feature>
<sequence>MNNDIRSSGLFSPSLILKLMLRELRSGLAGFGIFLGCLALGVGAIASVGSTSRALNDGLSQAGSRILGGDMSFSQMQREISDKQRVELERLGPVSSIAILRTMARSGDEVALVEIKAVDEQYPVVGDIEVEPSLSLPEIFRSQNGIHGIAADTVLFDRLGLKPGDQIKIGDITLELRAKLLSEPDKLGAGIGFGPRVLMSQEALRASGLLQPGSLVRWTYRLSLARLNVPEAKAAIENALPDMGWDVRTKDRADPRFAQEVERFSQFLTLVGLTALLVGGVGVANAVRSYVDRKRTSFAVLKSIGASGGLAVTIYFVTIFAIACIGVLIGCLVGITLPFAIAYLFGDMLPVPLEPAIAWSELFLAVCYGLLTAVVFAIAPLGRMHDTPVTSLFREEITPTHSRLRKRYWVILAVSIVTLLMIAVITAYDRKVALIFIGAALFAFIVLRAVAIGTMAIARRMPRSKYPVLRLAMANIYRPGALTPSLVLSLGLGLSLLVTLGVVDSNLRNELTRVLPEKAPSFFFLDIPAARVSEFDQLLNKLQPDIHIERVPNMRGRIVQIKDKPTSAITAPPEASWVLEGDRGITYSAKIPDGSELTEGTWWPEDYKGKPLVSFEEKVASALGLKIGDDITVNVLGRNITATIANLRAVNWRSLGINFVMVFSPNTFTGAPHTELATASLPDNTGKMAQEAVILRQVAREFPSVTTVRVKDQLDAFSSLIGQLLFAVRGVSLVALAASLLVLAGAFAANQRARLYDAVILKTLGATRKRLISIYLLEYGFLAILTAVFGLIVGTLAAYFILTQTMKLSFAFLLGGTLLTVVIAVIFVVILGLSGTWSILKQKPAAVLKEL</sequence>
<name>A0ABV0BEV2_9HYPH</name>
<feature type="transmembrane region" description="Helical" evidence="6">
    <location>
        <begin position="808"/>
        <end position="833"/>
    </location>
</feature>
<evidence type="ECO:0000313" key="8">
    <source>
        <dbReference type="EMBL" id="MEN3929514.1"/>
    </source>
</evidence>
<accession>A0ABV0BEV2</accession>
<keyword evidence="4 6" id="KW-1133">Transmembrane helix</keyword>
<comment type="caution">
    <text evidence="8">The sequence shown here is derived from an EMBL/GenBank/DDBJ whole genome shotgun (WGS) entry which is preliminary data.</text>
</comment>
<dbReference type="InterPro" id="IPR038766">
    <property type="entry name" value="Membrane_comp_ABC_pdt"/>
</dbReference>
<dbReference type="Pfam" id="PF02687">
    <property type="entry name" value="FtsX"/>
    <property type="match status" value="2"/>
</dbReference>
<evidence type="ECO:0000256" key="2">
    <source>
        <dbReference type="ARBA" id="ARBA00022475"/>
    </source>
</evidence>
<gene>
    <name evidence="8" type="ORF">WJT86_00395</name>
</gene>
<feature type="transmembrane region" description="Helical" evidence="6">
    <location>
        <begin position="724"/>
        <end position="750"/>
    </location>
</feature>
<feature type="transmembrane region" description="Helical" evidence="6">
    <location>
        <begin position="479"/>
        <end position="503"/>
    </location>
</feature>
<dbReference type="Proteomes" id="UP001418637">
    <property type="component" value="Unassembled WGS sequence"/>
</dbReference>
<feature type="transmembrane region" description="Helical" evidence="6">
    <location>
        <begin position="357"/>
        <end position="379"/>
    </location>
</feature>
<dbReference type="PANTHER" id="PTHR30287:SF1">
    <property type="entry name" value="INNER MEMBRANE PROTEIN"/>
    <property type="match status" value="1"/>
</dbReference>
<comment type="subcellular location">
    <subcellularLocation>
        <location evidence="1">Cell membrane</location>
        <topology evidence="1">Multi-pass membrane protein</topology>
    </subcellularLocation>
</comment>
<feature type="transmembrane region" description="Helical" evidence="6">
    <location>
        <begin position="312"/>
        <end position="345"/>
    </location>
</feature>
<keyword evidence="2" id="KW-1003">Cell membrane</keyword>
<organism evidence="8 9">
    <name type="scientific">Hohaiivirga grylli</name>
    <dbReference type="NCBI Taxonomy" id="3133970"/>
    <lineage>
        <taxon>Bacteria</taxon>
        <taxon>Pseudomonadati</taxon>
        <taxon>Pseudomonadota</taxon>
        <taxon>Alphaproteobacteria</taxon>
        <taxon>Hyphomicrobiales</taxon>
        <taxon>Methylobacteriaceae</taxon>
        <taxon>Hohaiivirga</taxon>
    </lineage>
</organism>
<feature type="transmembrane region" description="Helical" evidence="6">
    <location>
        <begin position="267"/>
        <end position="291"/>
    </location>
</feature>